<proteinExistence type="predicted"/>
<organism evidence="3 4">
    <name type="scientific">Chryseobacterium nepalense</name>
    <dbReference type="NCBI Taxonomy" id="1854498"/>
    <lineage>
        <taxon>Bacteria</taxon>
        <taxon>Pseudomonadati</taxon>
        <taxon>Bacteroidota</taxon>
        <taxon>Flavobacteriia</taxon>
        <taxon>Flavobacteriales</taxon>
        <taxon>Weeksellaceae</taxon>
        <taxon>Chryseobacterium group</taxon>
        <taxon>Chryseobacterium</taxon>
    </lineage>
</organism>
<keyword evidence="1" id="KW-0479">Metal-binding</keyword>
<dbReference type="CDD" id="cd06223">
    <property type="entry name" value="PRTases_typeI"/>
    <property type="match status" value="1"/>
</dbReference>
<dbReference type="InterPro" id="IPR029057">
    <property type="entry name" value="PRTase-like"/>
</dbReference>
<reference evidence="3" key="1">
    <citation type="submission" date="2022-04" db="EMBL/GenBank/DDBJ databases">
        <title>Evolutionary, genomic, and biogeographic characterization of Chryseobacterium nepalense represented by a plastic-degrading bacterium AC3.</title>
        <authorList>
            <person name="Yin Z."/>
            <person name="Liu X."/>
            <person name="Wang D."/>
            <person name="Xie Z."/>
        </authorList>
    </citation>
    <scope>NUCLEOTIDE SEQUENCE</scope>
    <source>
        <strain evidence="3">AC3</strain>
    </source>
</reference>
<dbReference type="RefSeq" id="WP_248391018.1">
    <property type="nucleotide sequence ID" value="NZ_CP096203.1"/>
</dbReference>
<dbReference type="PANTHER" id="PTHR42988:SF2">
    <property type="entry name" value="CYCLIC NUCLEOTIDE PHOSPHODIESTERASE CBUA0032-RELATED"/>
    <property type="match status" value="1"/>
</dbReference>
<dbReference type="PANTHER" id="PTHR42988">
    <property type="entry name" value="PHOSPHOHYDROLASE"/>
    <property type="match status" value="1"/>
</dbReference>
<dbReference type="SUPFAM" id="SSF56300">
    <property type="entry name" value="Metallo-dependent phosphatases"/>
    <property type="match status" value="1"/>
</dbReference>
<evidence type="ECO:0000313" key="3">
    <source>
        <dbReference type="EMBL" id="UPQ75282.1"/>
    </source>
</evidence>
<dbReference type="InterPro" id="IPR029052">
    <property type="entry name" value="Metallo-depent_PP-like"/>
</dbReference>
<dbReference type="SUPFAM" id="SSF53271">
    <property type="entry name" value="PRTase-like"/>
    <property type="match status" value="1"/>
</dbReference>
<dbReference type="InterPro" id="IPR000836">
    <property type="entry name" value="PRTase_dom"/>
</dbReference>
<dbReference type="EMBL" id="CP096203">
    <property type="protein sequence ID" value="UPQ75282.1"/>
    <property type="molecule type" value="Genomic_DNA"/>
</dbReference>
<accession>A0ABY4K3P0</accession>
<dbReference type="Proteomes" id="UP000830552">
    <property type="component" value="Chromosome"/>
</dbReference>
<evidence type="ECO:0008006" key="5">
    <source>
        <dbReference type="Google" id="ProtNLM"/>
    </source>
</evidence>
<protein>
    <recommendedName>
        <fullName evidence="5">Calcineurin-like phosphoesterase domain-containing protein</fullName>
    </recommendedName>
</protein>
<evidence type="ECO:0000256" key="1">
    <source>
        <dbReference type="ARBA" id="ARBA00022723"/>
    </source>
</evidence>
<keyword evidence="2" id="KW-0378">Hydrolase</keyword>
<dbReference type="InterPro" id="IPR050884">
    <property type="entry name" value="CNP_phosphodiesterase-III"/>
</dbReference>
<name>A0ABY4K3P0_9FLAO</name>
<evidence type="ECO:0000256" key="2">
    <source>
        <dbReference type="ARBA" id="ARBA00022801"/>
    </source>
</evidence>
<keyword evidence="4" id="KW-1185">Reference proteome</keyword>
<evidence type="ECO:0000313" key="4">
    <source>
        <dbReference type="Proteomes" id="UP000830552"/>
    </source>
</evidence>
<dbReference type="Gene3D" id="3.40.50.2020">
    <property type="match status" value="1"/>
</dbReference>
<dbReference type="Gene3D" id="3.60.21.10">
    <property type="match status" value="1"/>
</dbReference>
<sequence length="605" mass="69966">MKIIIHISDLHVSIYYNADTSPKDGLKSYLTTDNTIDKSLHFITTFTSKINEIKASYENPEFILLITGDIANISEEPEYKFAKKFIERILEDLAIPKENCLIIPGDHDVSRRLLNAHLITAPNKESHLLNEVKFYNFSKFYEDIKGVSFDYDRIIFDFINIEDKVVLLAINSNYYINQNGGDGYIPIQKFRNELIEIKKQLPPGVNFICCWHHNITANYDNKNSGQWDKDNRNYLLSELDSQGIKMILTGNEHTPGAKKIKIEINTSDCGAFCDTVNHSSFKIYPVITEGNNIRLKNVGYNLQKPNHNDNPFYWNIVENTSAEQVDYFDIQLTNETSIMEVEELPAAGEFTQYVPPQARKIQVVKTDDIVKQDLSMSDRLYSIVRDKKLFHSGHFHWSETSRAHNWIDVSKLLENKDDLVFVKNAIVDVIDANELYIDCNLIIGLGYEGNLIASKASIKYDVKYSYLPYSYRYKDHHEYENKLNLVNDDKSYKKVIIISDVVNDGRTIRKLIGKREKEFFANVEKVIVISLFYTGSEKPTTDILNSDSQDGFDYTKDENVNNIEFYTIKHIRVDKCPYGDDYATECIIYKDELSCVNLFYNIQES</sequence>
<gene>
    <name evidence="3" type="ORF">M0D58_14675</name>
</gene>